<dbReference type="EMBL" id="CP049331">
    <property type="protein sequence ID" value="QIH41462.1"/>
    <property type="molecule type" value="Genomic_DNA"/>
</dbReference>
<evidence type="ECO:0000313" key="2">
    <source>
        <dbReference type="EMBL" id="QIH41462.1"/>
    </source>
</evidence>
<gene>
    <name evidence="2" type="ORF">G5S32_05395</name>
</gene>
<dbReference type="KEGG" id="vzi:G5S32_05395"/>
<dbReference type="InterPro" id="IPR025484">
    <property type="entry name" value="DUF4376"/>
</dbReference>
<proteinExistence type="predicted"/>
<dbReference type="RefSeq" id="WP_165311058.1">
    <property type="nucleotide sequence ID" value="NZ_CP049331.1"/>
</dbReference>
<evidence type="ECO:0000313" key="3">
    <source>
        <dbReference type="Proteomes" id="UP000503003"/>
    </source>
</evidence>
<organism evidence="2 3">
    <name type="scientific">Vibrio ziniensis</name>
    <dbReference type="NCBI Taxonomy" id="2711221"/>
    <lineage>
        <taxon>Bacteria</taxon>
        <taxon>Pseudomonadati</taxon>
        <taxon>Pseudomonadota</taxon>
        <taxon>Gammaproteobacteria</taxon>
        <taxon>Vibrionales</taxon>
        <taxon>Vibrionaceae</taxon>
        <taxon>Vibrio</taxon>
    </lineage>
</organism>
<accession>A0A6G7CH84</accession>
<dbReference type="AlphaFoldDB" id="A0A6G7CH84"/>
<protein>
    <submittedName>
        <fullName evidence="2">DUF4376 domain-containing protein</fullName>
    </submittedName>
</protein>
<keyword evidence="3" id="KW-1185">Reference proteome</keyword>
<reference evidence="2 3" key="1">
    <citation type="submission" date="2020-02" db="EMBL/GenBank/DDBJ databases">
        <title>A complete genome of a marine bacterium Vibrio sp. ZWAL4003 isolated from the mangrove sediment with the ability to degrade polysaccharides.</title>
        <authorList>
            <person name="Wu J."/>
            <person name="Qu W."/>
            <person name="Zeng R."/>
        </authorList>
    </citation>
    <scope>NUCLEOTIDE SEQUENCE [LARGE SCALE GENOMIC DNA]</scope>
    <source>
        <strain evidence="2 3">ZWAL4003</strain>
    </source>
</reference>
<dbReference type="Pfam" id="PF14301">
    <property type="entry name" value="DUF4376"/>
    <property type="match status" value="1"/>
</dbReference>
<feature type="domain" description="DUF4376" evidence="1">
    <location>
        <begin position="154"/>
        <end position="238"/>
    </location>
</feature>
<sequence length="250" mass="28948">MKFETLAQVPEPIRQFYHEDIRHEPTGNKVSESYTYQDESGQDISAERLVDEYADVIYVVINVRHDLKSWSDVELAKARSTYETTRYFIEKAYESDLWAFHDAYLAWLESEPSLDDEESQELAEAAVTAWLELEPVNEVTSLESSLGKYHQELAKQYRESVIEGNIVVYDAEWQIDKEGRDNMNEAIAYADRTGLLGDTSRGWILADNTLRETTVDELRGVLNAYAERLGQVFEAYAVWRDGDKLEKFEF</sequence>
<evidence type="ECO:0000259" key="1">
    <source>
        <dbReference type="Pfam" id="PF14301"/>
    </source>
</evidence>
<name>A0A6G7CH84_9VIBR</name>
<dbReference type="Proteomes" id="UP000503003">
    <property type="component" value="Chromosome 1"/>
</dbReference>